<dbReference type="GO" id="GO:0005524">
    <property type="term" value="F:ATP binding"/>
    <property type="evidence" value="ECO:0007669"/>
    <property type="project" value="UniProtKB-KW"/>
</dbReference>
<dbReference type="Gene3D" id="3.40.50.300">
    <property type="entry name" value="P-loop containing nucleotide triphosphate hydrolases"/>
    <property type="match status" value="1"/>
</dbReference>
<gene>
    <name evidence="11" type="ORF">PTI45_00457</name>
</gene>
<name>A0A1E3LAL9_9BACL</name>
<dbReference type="InterPro" id="IPR050388">
    <property type="entry name" value="ABC_Ni/Peptide_Import"/>
</dbReference>
<keyword evidence="4" id="KW-1003">Cell membrane</keyword>
<dbReference type="GO" id="GO:0015833">
    <property type="term" value="P:peptide transport"/>
    <property type="evidence" value="ECO:0007669"/>
    <property type="project" value="InterPro"/>
</dbReference>
<feature type="domain" description="ABC transporter" evidence="10">
    <location>
        <begin position="2"/>
        <end position="246"/>
    </location>
</feature>
<dbReference type="STRING" id="1886670.PTI45_00457"/>
<evidence type="ECO:0000256" key="7">
    <source>
        <dbReference type="ARBA" id="ARBA00022840"/>
    </source>
</evidence>
<dbReference type="AlphaFoldDB" id="A0A1E3LAL9"/>
<keyword evidence="12" id="KW-1185">Reference proteome</keyword>
<evidence type="ECO:0000256" key="6">
    <source>
        <dbReference type="ARBA" id="ARBA00022741"/>
    </source>
</evidence>
<dbReference type="EMBL" id="MDER01000024">
    <property type="protein sequence ID" value="ODP30215.1"/>
    <property type="molecule type" value="Genomic_DNA"/>
</dbReference>
<dbReference type="GO" id="GO:0016887">
    <property type="term" value="F:ATP hydrolysis activity"/>
    <property type="evidence" value="ECO:0007669"/>
    <property type="project" value="InterPro"/>
</dbReference>
<evidence type="ECO:0000256" key="1">
    <source>
        <dbReference type="ARBA" id="ARBA00004202"/>
    </source>
</evidence>
<dbReference type="SUPFAM" id="SSF52540">
    <property type="entry name" value="P-loop containing nucleoside triphosphate hydrolases"/>
    <property type="match status" value="1"/>
</dbReference>
<evidence type="ECO:0000256" key="4">
    <source>
        <dbReference type="ARBA" id="ARBA00022475"/>
    </source>
</evidence>
<dbReference type="InterPro" id="IPR003593">
    <property type="entry name" value="AAA+_ATPase"/>
</dbReference>
<evidence type="ECO:0000256" key="5">
    <source>
        <dbReference type="ARBA" id="ARBA00022519"/>
    </source>
</evidence>
<accession>A0A1E3LAL9</accession>
<evidence type="ECO:0000256" key="2">
    <source>
        <dbReference type="ARBA" id="ARBA00005417"/>
    </source>
</evidence>
<keyword evidence="5" id="KW-0997">Cell inner membrane</keyword>
<dbReference type="GO" id="GO:0005886">
    <property type="term" value="C:plasma membrane"/>
    <property type="evidence" value="ECO:0007669"/>
    <property type="project" value="UniProtKB-SubCell"/>
</dbReference>
<sequence>MLSIRGLTVHHQLQTLVHPLDLQLHRGEWLALAGESGSGKTLTSLAIGGLLSADLHAHGSIQLEGKELLHLSEPEFRHIRGREIAYVFQDYQSAFTPFITIGKQMDEMIRAHTSLSRQQRQHSCLAHLEQVELPAKPVYNSYPFELSGGQLQRAAIATALLLSPKVLIADEPTTALDSLTSRSIIQLIQRIQQETGIAILWITHDLRQVQRTADTLLIMKSGQVVESGKSHSIFFHPTHPYTVQLLSSIPKLPSRYRLELQNKQVNT</sequence>
<keyword evidence="9" id="KW-0472">Membrane</keyword>
<evidence type="ECO:0000259" key="10">
    <source>
        <dbReference type="PROSITE" id="PS50893"/>
    </source>
</evidence>
<keyword evidence="8" id="KW-1278">Translocase</keyword>
<organism evidence="11 12">
    <name type="scientific">Paenibacillus nuruki</name>
    <dbReference type="NCBI Taxonomy" id="1886670"/>
    <lineage>
        <taxon>Bacteria</taxon>
        <taxon>Bacillati</taxon>
        <taxon>Bacillota</taxon>
        <taxon>Bacilli</taxon>
        <taxon>Bacillales</taxon>
        <taxon>Paenibacillaceae</taxon>
        <taxon>Paenibacillus</taxon>
    </lineage>
</organism>
<dbReference type="SMART" id="SM00382">
    <property type="entry name" value="AAA"/>
    <property type="match status" value="1"/>
</dbReference>
<comment type="subcellular location">
    <subcellularLocation>
        <location evidence="1">Cell membrane</location>
        <topology evidence="1">Peripheral membrane protein</topology>
    </subcellularLocation>
</comment>
<dbReference type="InterPro" id="IPR027417">
    <property type="entry name" value="P-loop_NTPase"/>
</dbReference>
<keyword evidence="7 11" id="KW-0067">ATP-binding</keyword>
<dbReference type="CDD" id="cd03257">
    <property type="entry name" value="ABC_NikE_OppD_transporters"/>
    <property type="match status" value="1"/>
</dbReference>
<comment type="caution">
    <text evidence="11">The sequence shown here is derived from an EMBL/GenBank/DDBJ whole genome shotgun (WGS) entry which is preliminary data.</text>
</comment>
<dbReference type="Pfam" id="PF08352">
    <property type="entry name" value="oligo_HPY"/>
    <property type="match status" value="1"/>
</dbReference>
<evidence type="ECO:0000313" key="12">
    <source>
        <dbReference type="Proteomes" id="UP000094578"/>
    </source>
</evidence>
<dbReference type="PANTHER" id="PTHR43297">
    <property type="entry name" value="OLIGOPEPTIDE TRANSPORT ATP-BINDING PROTEIN APPD"/>
    <property type="match status" value="1"/>
</dbReference>
<dbReference type="PANTHER" id="PTHR43297:SF14">
    <property type="entry name" value="ATPASE AAA-TYPE CORE DOMAIN-CONTAINING PROTEIN"/>
    <property type="match status" value="1"/>
</dbReference>
<dbReference type="Pfam" id="PF00005">
    <property type="entry name" value="ABC_tran"/>
    <property type="match status" value="1"/>
</dbReference>
<evidence type="ECO:0000256" key="9">
    <source>
        <dbReference type="ARBA" id="ARBA00023136"/>
    </source>
</evidence>
<dbReference type="InterPro" id="IPR017871">
    <property type="entry name" value="ABC_transporter-like_CS"/>
</dbReference>
<keyword evidence="3" id="KW-0813">Transport</keyword>
<dbReference type="PROSITE" id="PS00211">
    <property type="entry name" value="ABC_TRANSPORTER_1"/>
    <property type="match status" value="1"/>
</dbReference>
<dbReference type="PROSITE" id="PS50893">
    <property type="entry name" value="ABC_TRANSPORTER_2"/>
    <property type="match status" value="1"/>
</dbReference>
<dbReference type="InterPro" id="IPR003439">
    <property type="entry name" value="ABC_transporter-like_ATP-bd"/>
</dbReference>
<evidence type="ECO:0000256" key="3">
    <source>
        <dbReference type="ARBA" id="ARBA00022448"/>
    </source>
</evidence>
<dbReference type="Proteomes" id="UP000094578">
    <property type="component" value="Unassembled WGS sequence"/>
</dbReference>
<protein>
    <submittedName>
        <fullName evidence="11">Nickel import ATP-binding protein NikD</fullName>
    </submittedName>
</protein>
<proteinExistence type="inferred from homology"/>
<comment type="similarity">
    <text evidence="2">Belongs to the ABC transporter superfamily.</text>
</comment>
<evidence type="ECO:0000256" key="8">
    <source>
        <dbReference type="ARBA" id="ARBA00022967"/>
    </source>
</evidence>
<reference evidence="11 12" key="1">
    <citation type="submission" date="2016-08" db="EMBL/GenBank/DDBJ databases">
        <title>Genome sequencing of Paenibacillus sp. TI45-13ar, isolated from Korean traditional nuruk.</title>
        <authorList>
            <person name="Kim S.-J."/>
        </authorList>
    </citation>
    <scope>NUCLEOTIDE SEQUENCE [LARGE SCALE GENOMIC DNA]</scope>
    <source>
        <strain evidence="11 12">TI45-13ar</strain>
    </source>
</reference>
<dbReference type="RefSeq" id="WP_069325926.1">
    <property type="nucleotide sequence ID" value="NZ_MDER01000024.1"/>
</dbReference>
<keyword evidence="6" id="KW-0547">Nucleotide-binding</keyword>
<evidence type="ECO:0000313" key="11">
    <source>
        <dbReference type="EMBL" id="ODP30215.1"/>
    </source>
</evidence>
<dbReference type="InterPro" id="IPR013563">
    <property type="entry name" value="Oligopep_ABC_C"/>
</dbReference>